<evidence type="ECO:0000313" key="2">
    <source>
        <dbReference type="EMBL" id="VVD83527.1"/>
    </source>
</evidence>
<reference evidence="2 3" key="1">
    <citation type="submission" date="2019-08" db="EMBL/GenBank/DDBJ databases">
        <authorList>
            <person name="Peeters C."/>
        </authorList>
    </citation>
    <scope>NUCLEOTIDE SEQUENCE [LARGE SCALE GENOMIC DNA]</scope>
    <source>
        <strain evidence="2 3">LMG 31114</strain>
    </source>
</reference>
<sequence length="393" mass="42789">MDNDTRPVLRVATRKGLFTWHRETSGWQLASLTPEFPGEPVTMVLHDARDGTDYAALNLGHFGVKLWRKAADESGWSELAPPAFPQVNGNDAESGANAPATATANASASASANATVVPTTQAPSVELLWTLEAAGPDAPGVLWAGTIPGGLFRSPDRGEHWHLVQSLWDRPERAEWMGGGYDHPGLHSICIDPHDSRHVIVAISTGGVWRTRDDGATWSLAATGMEADYMPPERRLDPNAQDVHRLVQCRAAPNALWAQHHNGIFRSLDFGTHWRRIHALPSSFGFAAAVDPHDPDTAWFVPAQRDACRIPVDARLVVTRTRDGGETFTSLAHGLPETPSYDLIYRHGLDVDASGRTLAMGSTTGALWISEDAGERWHVLSTHLPPIYAVRFG</sequence>
<dbReference type="PANTHER" id="PTHR43739">
    <property type="entry name" value="XYLOGLUCANASE (EUROFUNG)"/>
    <property type="match status" value="1"/>
</dbReference>
<dbReference type="RefSeq" id="WP_150678573.1">
    <property type="nucleotide sequence ID" value="NZ_CABPSK010000001.1"/>
</dbReference>
<evidence type="ECO:0000313" key="3">
    <source>
        <dbReference type="Proteomes" id="UP000366945"/>
    </source>
</evidence>
<dbReference type="GeneID" id="300403322"/>
<dbReference type="EMBL" id="CABPSK010000001">
    <property type="protein sequence ID" value="VVD83527.1"/>
    <property type="molecule type" value="Genomic_DNA"/>
</dbReference>
<dbReference type="OrthoDB" id="9764804at2"/>
<dbReference type="AlphaFoldDB" id="A0A5E4T6Q5"/>
<keyword evidence="3" id="KW-1185">Reference proteome</keyword>
<dbReference type="SUPFAM" id="SSF110296">
    <property type="entry name" value="Oligoxyloglucan reducing end-specific cellobiohydrolase"/>
    <property type="match status" value="1"/>
</dbReference>
<evidence type="ECO:0000256" key="1">
    <source>
        <dbReference type="SAM" id="MobiDB-lite"/>
    </source>
</evidence>
<name>A0A5E4T6Q5_9BURK</name>
<feature type="region of interest" description="Disordered" evidence="1">
    <location>
        <begin position="82"/>
        <end position="103"/>
    </location>
</feature>
<protein>
    <submittedName>
        <fullName evidence="2">Sialidase</fullName>
    </submittedName>
</protein>
<proteinExistence type="predicted"/>
<dbReference type="InterPro" id="IPR052025">
    <property type="entry name" value="Xyloglucanase_GH74"/>
</dbReference>
<organism evidence="2 3">
    <name type="scientific">Pandoraea pneumonica</name>
    <dbReference type="NCBI Taxonomy" id="2508299"/>
    <lineage>
        <taxon>Bacteria</taxon>
        <taxon>Pseudomonadati</taxon>
        <taxon>Pseudomonadota</taxon>
        <taxon>Betaproteobacteria</taxon>
        <taxon>Burkholderiales</taxon>
        <taxon>Burkholderiaceae</taxon>
        <taxon>Pandoraea</taxon>
    </lineage>
</organism>
<dbReference type="GO" id="GO:0010411">
    <property type="term" value="P:xyloglucan metabolic process"/>
    <property type="evidence" value="ECO:0007669"/>
    <property type="project" value="TreeGrafter"/>
</dbReference>
<dbReference type="Proteomes" id="UP000366945">
    <property type="component" value="Unassembled WGS sequence"/>
</dbReference>
<dbReference type="PANTHER" id="PTHR43739:SF5">
    <property type="entry name" value="EXO-ALPHA-SIALIDASE"/>
    <property type="match status" value="1"/>
</dbReference>
<accession>A0A5E4T6Q5</accession>
<dbReference type="InterPro" id="IPR015943">
    <property type="entry name" value="WD40/YVTN_repeat-like_dom_sf"/>
</dbReference>
<gene>
    <name evidence="2" type="ORF">PPN31114_01266</name>
</gene>
<dbReference type="Gene3D" id="2.130.10.10">
    <property type="entry name" value="YVTN repeat-like/Quinoprotein amine dehydrogenase"/>
    <property type="match status" value="1"/>
</dbReference>